<protein>
    <submittedName>
        <fullName evidence="1">Uncharacterized protein</fullName>
    </submittedName>
</protein>
<accession>A0A8S5RE90</accession>
<evidence type="ECO:0000313" key="1">
    <source>
        <dbReference type="EMBL" id="DAE29704.1"/>
    </source>
</evidence>
<dbReference type="EMBL" id="BK059097">
    <property type="protein sequence ID" value="DAE29704.1"/>
    <property type="molecule type" value="Genomic_DNA"/>
</dbReference>
<organism evidence="1">
    <name type="scientific">virus sp. ctJLD79</name>
    <dbReference type="NCBI Taxonomy" id="2827987"/>
    <lineage>
        <taxon>Viruses</taxon>
    </lineage>
</organism>
<sequence length="181" mass="20270">MKESYKTDGYTVANISGAVAIWTDHWCIKCIQRNLPRKALAQIVEHAGELPESETAMYLRKGDDPQWASKDYVTAELAEWWTPAGSQSRAYMVPIVFAGLVMYQATTLECFAAAPVHLAILERGVAEQLAVQVDSHGQAVLTEDDCQVCIQMDKPAELYGKTWMANAWAELEKVRLYARDE</sequence>
<name>A0A8S5RE90_9VIRU</name>
<reference evidence="1" key="1">
    <citation type="journal article" date="2021" name="Proc. Natl. Acad. Sci. U.S.A.">
        <title>A Catalog of Tens of Thousands of Viruses from Human Metagenomes Reveals Hidden Associations with Chronic Diseases.</title>
        <authorList>
            <person name="Tisza M.J."/>
            <person name="Buck C.B."/>
        </authorList>
    </citation>
    <scope>NUCLEOTIDE SEQUENCE</scope>
    <source>
        <strain evidence="1">CtJLD79</strain>
    </source>
</reference>
<proteinExistence type="predicted"/>